<dbReference type="EMBL" id="AAOF01000003">
    <property type="protein sequence ID" value="EAR22508.1"/>
    <property type="molecule type" value="Genomic_DNA"/>
</dbReference>
<proteinExistence type="predicted"/>
<accession>A4BPK7</accession>
<evidence type="ECO:0000313" key="4">
    <source>
        <dbReference type="Proteomes" id="UP000003374"/>
    </source>
</evidence>
<dbReference type="Proteomes" id="UP000003374">
    <property type="component" value="Unassembled WGS sequence"/>
</dbReference>
<evidence type="ECO:0000313" key="3">
    <source>
        <dbReference type="EMBL" id="EAR22508.1"/>
    </source>
</evidence>
<feature type="domain" description="VanZ-like" evidence="2">
    <location>
        <begin position="38"/>
        <end position="109"/>
    </location>
</feature>
<dbReference type="eggNOG" id="COG5652">
    <property type="taxonomic scope" value="Bacteria"/>
</dbReference>
<dbReference type="PANTHER" id="PTHR28008">
    <property type="entry name" value="DOMAIN PROTEIN, PUTATIVE (AFU_ORTHOLOGUE AFUA_3G10980)-RELATED"/>
    <property type="match status" value="1"/>
</dbReference>
<organism evidence="3 4">
    <name type="scientific">Nitrococcus mobilis Nb-231</name>
    <dbReference type="NCBI Taxonomy" id="314278"/>
    <lineage>
        <taxon>Bacteria</taxon>
        <taxon>Pseudomonadati</taxon>
        <taxon>Pseudomonadota</taxon>
        <taxon>Gammaproteobacteria</taxon>
        <taxon>Chromatiales</taxon>
        <taxon>Ectothiorhodospiraceae</taxon>
        <taxon>Nitrococcus</taxon>
    </lineage>
</organism>
<comment type="caution">
    <text evidence="3">The sequence shown here is derived from an EMBL/GenBank/DDBJ whole genome shotgun (WGS) entry which is preliminary data.</text>
</comment>
<dbReference type="Pfam" id="PF04892">
    <property type="entry name" value="VanZ"/>
    <property type="match status" value="1"/>
</dbReference>
<dbReference type="AlphaFoldDB" id="A4BPK7"/>
<keyword evidence="4" id="KW-1185">Reference proteome</keyword>
<evidence type="ECO:0000256" key="1">
    <source>
        <dbReference type="SAM" id="Phobius"/>
    </source>
</evidence>
<gene>
    <name evidence="3" type="ORF">NB231_12249</name>
</gene>
<dbReference type="OrthoDB" id="5801890at2"/>
<dbReference type="STRING" id="314278.NB231_12249"/>
<keyword evidence="1" id="KW-0472">Membrane</keyword>
<reference evidence="3 4" key="1">
    <citation type="submission" date="2006-02" db="EMBL/GenBank/DDBJ databases">
        <authorList>
            <person name="Waterbury J."/>
            <person name="Ferriera S."/>
            <person name="Johnson J."/>
            <person name="Kravitz S."/>
            <person name="Halpern A."/>
            <person name="Remington K."/>
            <person name="Beeson K."/>
            <person name="Tran B."/>
            <person name="Rogers Y.-H."/>
            <person name="Friedman R."/>
            <person name="Venter J.C."/>
        </authorList>
    </citation>
    <scope>NUCLEOTIDE SEQUENCE [LARGE SCALE GENOMIC DNA]</scope>
    <source>
        <strain evidence="3 4">Nb-231</strain>
    </source>
</reference>
<name>A4BPK7_9GAMM</name>
<sequence length="129" mass="14717">MRALRFTRFWQATAWLLLAAVVLMSLIPGPPSPPVLTWDKSQHAFSWGLLAWWFLQAWEGRRPVGWCLFLLAAAALVELLQGTTGYRVADSLDMLANTVGLVIGLMLWYTPIGGTFHWMEHWVFGRPYQ</sequence>
<dbReference type="PANTHER" id="PTHR28008:SF1">
    <property type="entry name" value="DOMAIN PROTEIN, PUTATIVE (AFU_ORTHOLOGUE AFUA_3G10980)-RELATED"/>
    <property type="match status" value="1"/>
</dbReference>
<dbReference type="RefSeq" id="WP_005002965.1">
    <property type="nucleotide sequence ID" value="NZ_CH672427.1"/>
</dbReference>
<feature type="transmembrane region" description="Helical" evidence="1">
    <location>
        <begin position="61"/>
        <end position="80"/>
    </location>
</feature>
<protein>
    <recommendedName>
        <fullName evidence="2">VanZ-like domain-containing protein</fullName>
    </recommendedName>
</protein>
<feature type="transmembrane region" description="Helical" evidence="1">
    <location>
        <begin position="92"/>
        <end position="110"/>
    </location>
</feature>
<dbReference type="InterPro" id="IPR006976">
    <property type="entry name" value="VanZ-like"/>
</dbReference>
<evidence type="ECO:0000259" key="2">
    <source>
        <dbReference type="Pfam" id="PF04892"/>
    </source>
</evidence>
<keyword evidence="1" id="KW-0812">Transmembrane</keyword>
<keyword evidence="1" id="KW-1133">Transmembrane helix</keyword>
<dbReference type="HOGENOM" id="CLU_096028_3_0_6"/>